<dbReference type="RefSeq" id="WP_242941076.1">
    <property type="nucleotide sequence ID" value="NZ_FOJI01000022.1"/>
</dbReference>
<dbReference type="PANTHER" id="PTHR43673:SF2">
    <property type="entry name" value="NITROREDUCTASE"/>
    <property type="match status" value="1"/>
</dbReference>
<keyword evidence="5" id="KW-0560">Oxidoreductase</keyword>
<dbReference type="STRING" id="99656.SAMN05421659_1227"/>
<evidence type="ECO:0000313" key="8">
    <source>
        <dbReference type="Proteomes" id="UP000199701"/>
    </source>
</evidence>
<dbReference type="Proteomes" id="UP000199701">
    <property type="component" value="Unassembled WGS sequence"/>
</dbReference>
<dbReference type="InterPro" id="IPR029479">
    <property type="entry name" value="Nitroreductase"/>
</dbReference>
<dbReference type="GO" id="GO:0016491">
    <property type="term" value="F:oxidoreductase activity"/>
    <property type="evidence" value="ECO:0007669"/>
    <property type="project" value="UniProtKB-KW"/>
</dbReference>
<accession>A0A1I0RSK9</accession>
<evidence type="ECO:0000256" key="1">
    <source>
        <dbReference type="ARBA" id="ARBA00001917"/>
    </source>
</evidence>
<evidence type="ECO:0000313" key="7">
    <source>
        <dbReference type="EMBL" id="SEW44145.1"/>
    </source>
</evidence>
<gene>
    <name evidence="7" type="ORF">SAMN05421659_1227</name>
</gene>
<keyword evidence="4" id="KW-0288">FMN</keyword>
<proteinExistence type="inferred from homology"/>
<dbReference type="PANTHER" id="PTHR43673">
    <property type="entry name" value="NAD(P)H NITROREDUCTASE YDGI-RELATED"/>
    <property type="match status" value="1"/>
</dbReference>
<dbReference type="SUPFAM" id="SSF55469">
    <property type="entry name" value="FMN-dependent nitroreductase-like"/>
    <property type="match status" value="1"/>
</dbReference>
<evidence type="ECO:0000256" key="3">
    <source>
        <dbReference type="ARBA" id="ARBA00022630"/>
    </source>
</evidence>
<evidence type="ECO:0000256" key="2">
    <source>
        <dbReference type="ARBA" id="ARBA00007118"/>
    </source>
</evidence>
<evidence type="ECO:0000256" key="4">
    <source>
        <dbReference type="ARBA" id="ARBA00022643"/>
    </source>
</evidence>
<dbReference type="EMBL" id="FOJI01000022">
    <property type="protein sequence ID" value="SEW44145.1"/>
    <property type="molecule type" value="Genomic_DNA"/>
</dbReference>
<dbReference type="AlphaFoldDB" id="A0A1I0RSK9"/>
<keyword evidence="3" id="KW-0285">Flavoprotein</keyword>
<sequence length="69" mass="7967">MEYESLIDSIFKRRSIRNYTAKEFENEKLVILLKAAMAAPTAGNRQPWEFIIVNNREKLDVATCCLTTT</sequence>
<dbReference type="Gene3D" id="3.40.109.10">
    <property type="entry name" value="NADH Oxidase"/>
    <property type="match status" value="1"/>
</dbReference>
<name>A0A1I0RSK9_9FIRM</name>
<reference evidence="7 8" key="1">
    <citation type="submission" date="2016-10" db="EMBL/GenBank/DDBJ databases">
        <authorList>
            <person name="de Groot N.N."/>
        </authorList>
    </citation>
    <scope>NUCLEOTIDE SEQUENCE [LARGE SCALE GENOMIC DNA]</scope>
    <source>
        <strain evidence="7 8">DSM 9179</strain>
    </source>
</reference>
<organism evidence="7 8">
    <name type="scientific">[Clostridium] fimetarium</name>
    <dbReference type="NCBI Taxonomy" id="99656"/>
    <lineage>
        <taxon>Bacteria</taxon>
        <taxon>Bacillati</taxon>
        <taxon>Bacillota</taxon>
        <taxon>Clostridia</taxon>
        <taxon>Lachnospirales</taxon>
        <taxon>Lachnospiraceae</taxon>
    </lineage>
</organism>
<keyword evidence="8" id="KW-1185">Reference proteome</keyword>
<comment type="cofactor">
    <cofactor evidence="1">
        <name>FMN</name>
        <dbReference type="ChEBI" id="CHEBI:58210"/>
    </cofactor>
</comment>
<evidence type="ECO:0000259" key="6">
    <source>
        <dbReference type="Pfam" id="PF00881"/>
    </source>
</evidence>
<evidence type="ECO:0000256" key="5">
    <source>
        <dbReference type="ARBA" id="ARBA00023002"/>
    </source>
</evidence>
<protein>
    <submittedName>
        <fullName evidence="7">Nitroreductase family protein</fullName>
    </submittedName>
</protein>
<dbReference type="Pfam" id="PF00881">
    <property type="entry name" value="Nitroreductase"/>
    <property type="match status" value="1"/>
</dbReference>
<feature type="domain" description="Nitroreductase" evidence="6">
    <location>
        <begin position="10"/>
        <end position="58"/>
    </location>
</feature>
<comment type="similarity">
    <text evidence="2">Belongs to the nitroreductase family.</text>
</comment>
<dbReference type="InterPro" id="IPR000415">
    <property type="entry name" value="Nitroreductase-like"/>
</dbReference>